<dbReference type="InterPro" id="IPR051797">
    <property type="entry name" value="TrmB-like"/>
</dbReference>
<dbReference type="InterPro" id="IPR036390">
    <property type="entry name" value="WH_DNA-bd_sf"/>
</dbReference>
<dbReference type="Gene3D" id="1.10.10.10">
    <property type="entry name" value="Winged helix-like DNA-binding domain superfamily/Winged helix DNA-binding domain"/>
    <property type="match status" value="2"/>
</dbReference>
<dbReference type="EMBL" id="RCDD01000002">
    <property type="protein sequence ID" value="RLK58564.1"/>
    <property type="molecule type" value="Genomic_DNA"/>
</dbReference>
<proteinExistence type="predicted"/>
<dbReference type="InterPro" id="IPR002831">
    <property type="entry name" value="Tscrpt_reg_TrmB_N"/>
</dbReference>
<feature type="domain" description="Transcription regulator TrmB N-terminal" evidence="1">
    <location>
        <begin position="5"/>
        <end position="71"/>
    </location>
</feature>
<dbReference type="OrthoDB" id="5932488at2"/>
<sequence>MAYLLEAVGIRESDNDVYIALLGVGEAPVDEIADRVAMPIATLRRTMTRLARAGLVTRTASRPTLFTAVPPDIAVAALVGARRRELRDLRAAAAAFDRRLAALAVTGPAGVVEVIEGDEAIIDHLARAQLEAHEEVLIVDAPPYLSGAPQRNAEELAMLARGVRYRCVYHRPALSTPGHFDQVSECVSAGEQARALPSVSMKMQVVDRRTAMVPISFDAAETHSRLLVHPSPALDALVLCFESLWHRATPIGPTRGGGAPGEQALRDLLATGMDDRAIARTLGITGRTLSRRVRGLMSGLGADTRF</sequence>
<dbReference type="PANTHER" id="PTHR34293">
    <property type="entry name" value="HTH-TYPE TRANSCRIPTIONAL REGULATOR TRMBL2"/>
    <property type="match status" value="1"/>
</dbReference>
<accession>A0A421B2I7</accession>
<dbReference type="AlphaFoldDB" id="A0A421B2I7"/>
<organism evidence="2 3">
    <name type="scientific">Actinokineospora cianjurensis</name>
    <dbReference type="NCBI Taxonomy" id="585224"/>
    <lineage>
        <taxon>Bacteria</taxon>
        <taxon>Bacillati</taxon>
        <taxon>Actinomycetota</taxon>
        <taxon>Actinomycetes</taxon>
        <taxon>Pseudonocardiales</taxon>
        <taxon>Pseudonocardiaceae</taxon>
        <taxon>Actinokineospora</taxon>
    </lineage>
</organism>
<dbReference type="RefSeq" id="WP_121391282.1">
    <property type="nucleotide sequence ID" value="NZ_RCDD01000002.1"/>
</dbReference>
<evidence type="ECO:0000313" key="2">
    <source>
        <dbReference type="EMBL" id="RLK58564.1"/>
    </source>
</evidence>
<evidence type="ECO:0000313" key="3">
    <source>
        <dbReference type="Proteomes" id="UP000282454"/>
    </source>
</evidence>
<dbReference type="Proteomes" id="UP000282454">
    <property type="component" value="Unassembled WGS sequence"/>
</dbReference>
<dbReference type="InterPro" id="IPR036388">
    <property type="entry name" value="WH-like_DNA-bd_sf"/>
</dbReference>
<keyword evidence="3" id="KW-1185">Reference proteome</keyword>
<gene>
    <name evidence="2" type="ORF">CLV68_3032</name>
</gene>
<dbReference type="Pfam" id="PF01978">
    <property type="entry name" value="TrmB"/>
    <property type="match status" value="1"/>
</dbReference>
<reference evidence="2 3" key="1">
    <citation type="submission" date="2018-10" db="EMBL/GenBank/DDBJ databases">
        <title>Genomic Encyclopedia of Archaeal and Bacterial Type Strains, Phase II (KMG-II): from individual species to whole genera.</title>
        <authorList>
            <person name="Goeker M."/>
        </authorList>
    </citation>
    <scope>NUCLEOTIDE SEQUENCE [LARGE SCALE GENOMIC DNA]</scope>
    <source>
        <strain evidence="2 3">DSM 45657</strain>
    </source>
</reference>
<evidence type="ECO:0000259" key="1">
    <source>
        <dbReference type="Pfam" id="PF01978"/>
    </source>
</evidence>
<comment type="caution">
    <text evidence="2">The sequence shown here is derived from an EMBL/GenBank/DDBJ whole genome shotgun (WGS) entry which is preliminary data.</text>
</comment>
<protein>
    <submittedName>
        <fullName evidence="2">Sugar-specific transcriptional regulator TrmB</fullName>
    </submittedName>
</protein>
<dbReference type="PANTHER" id="PTHR34293:SF1">
    <property type="entry name" value="HTH-TYPE TRANSCRIPTIONAL REGULATOR TRMBL2"/>
    <property type="match status" value="1"/>
</dbReference>
<dbReference type="SUPFAM" id="SSF46785">
    <property type="entry name" value="Winged helix' DNA-binding domain"/>
    <property type="match status" value="1"/>
</dbReference>
<name>A0A421B2I7_9PSEU</name>